<feature type="compositionally biased region" description="Polar residues" evidence="1">
    <location>
        <begin position="63"/>
        <end position="77"/>
    </location>
</feature>
<keyword evidence="3" id="KW-1185">Reference proteome</keyword>
<feature type="region of interest" description="Disordered" evidence="1">
    <location>
        <begin position="30"/>
        <end position="179"/>
    </location>
</feature>
<reference evidence="2 3" key="1">
    <citation type="submission" date="2024-01" db="EMBL/GenBank/DDBJ databases">
        <title>Complete genome of Cladobotryum mycophilum ATHUM6906.</title>
        <authorList>
            <person name="Christinaki A.C."/>
            <person name="Myridakis A.I."/>
            <person name="Kouvelis V.N."/>
        </authorList>
    </citation>
    <scope>NUCLEOTIDE SEQUENCE [LARGE SCALE GENOMIC DNA]</scope>
    <source>
        <strain evidence="2 3">ATHUM6906</strain>
    </source>
</reference>
<dbReference type="EMBL" id="JAVFKD010000001">
    <property type="protein sequence ID" value="KAK5998774.1"/>
    <property type="molecule type" value="Genomic_DNA"/>
</dbReference>
<evidence type="ECO:0000313" key="3">
    <source>
        <dbReference type="Proteomes" id="UP001338125"/>
    </source>
</evidence>
<evidence type="ECO:0000256" key="1">
    <source>
        <dbReference type="SAM" id="MobiDB-lite"/>
    </source>
</evidence>
<accession>A0ABR0T2X5</accession>
<sequence length="179" mass="18674">MTDNILDDPLMGFTSDRYGAVDRNVMSAGSRANSLTASRLDDLQYGPGPGGPPGMNGAYPRRVSQSPGNPYSPSMRNGNRRPSPPTSFGPALNGRPSPPDGVRQPVPRYPPGQGNAVAPQQVEQHIGVSALHVPKPRDVRSLTGSASASAASGEFDSEPSAHSSQNSIPHQQGPSIGVR</sequence>
<name>A0ABR0T2X5_9HYPO</name>
<organism evidence="2 3">
    <name type="scientific">Cladobotryum mycophilum</name>
    <dbReference type="NCBI Taxonomy" id="491253"/>
    <lineage>
        <taxon>Eukaryota</taxon>
        <taxon>Fungi</taxon>
        <taxon>Dikarya</taxon>
        <taxon>Ascomycota</taxon>
        <taxon>Pezizomycotina</taxon>
        <taxon>Sordariomycetes</taxon>
        <taxon>Hypocreomycetidae</taxon>
        <taxon>Hypocreales</taxon>
        <taxon>Hypocreaceae</taxon>
        <taxon>Cladobotryum</taxon>
    </lineage>
</organism>
<gene>
    <name evidence="2" type="ORF">PT974_01157</name>
</gene>
<protein>
    <submittedName>
        <fullName evidence="2">Uncharacterized protein</fullName>
    </submittedName>
</protein>
<feature type="compositionally biased region" description="Polar residues" evidence="1">
    <location>
        <begin position="160"/>
        <end position="179"/>
    </location>
</feature>
<comment type="caution">
    <text evidence="2">The sequence shown here is derived from an EMBL/GenBank/DDBJ whole genome shotgun (WGS) entry which is preliminary data.</text>
</comment>
<dbReference type="Proteomes" id="UP001338125">
    <property type="component" value="Unassembled WGS sequence"/>
</dbReference>
<proteinExistence type="predicted"/>
<evidence type="ECO:0000313" key="2">
    <source>
        <dbReference type="EMBL" id="KAK5998774.1"/>
    </source>
</evidence>